<dbReference type="PANTHER" id="PTHR10562">
    <property type="entry name" value="SMALL UBIQUITIN-RELATED MODIFIER"/>
    <property type="match status" value="1"/>
</dbReference>
<dbReference type="InterPro" id="IPR029071">
    <property type="entry name" value="Ubiquitin-like_domsf"/>
</dbReference>
<accession>A0AA38TDQ5</accession>
<comment type="caution">
    <text evidence="3">The sequence shown here is derived from an EMBL/GenBank/DDBJ whole genome shotgun (WGS) entry which is preliminary data.</text>
</comment>
<evidence type="ECO:0000256" key="1">
    <source>
        <dbReference type="SAM" id="MobiDB-lite"/>
    </source>
</evidence>
<evidence type="ECO:0000313" key="3">
    <source>
        <dbReference type="EMBL" id="KAJ9553316.1"/>
    </source>
</evidence>
<dbReference type="Pfam" id="PF11976">
    <property type="entry name" value="Rad60-SLD"/>
    <property type="match status" value="1"/>
</dbReference>
<dbReference type="CDD" id="cd01763">
    <property type="entry name" value="Ubl_SUMO_like"/>
    <property type="match status" value="1"/>
</dbReference>
<feature type="domain" description="Rad60/SUMO-like" evidence="2">
    <location>
        <begin position="40"/>
        <end position="107"/>
    </location>
</feature>
<organism evidence="3 4">
    <name type="scientific">Centaurea solstitialis</name>
    <name type="common">yellow star-thistle</name>
    <dbReference type="NCBI Taxonomy" id="347529"/>
    <lineage>
        <taxon>Eukaryota</taxon>
        <taxon>Viridiplantae</taxon>
        <taxon>Streptophyta</taxon>
        <taxon>Embryophyta</taxon>
        <taxon>Tracheophyta</taxon>
        <taxon>Spermatophyta</taxon>
        <taxon>Magnoliopsida</taxon>
        <taxon>eudicotyledons</taxon>
        <taxon>Gunneridae</taxon>
        <taxon>Pentapetalae</taxon>
        <taxon>asterids</taxon>
        <taxon>campanulids</taxon>
        <taxon>Asterales</taxon>
        <taxon>Asteraceae</taxon>
        <taxon>Carduoideae</taxon>
        <taxon>Cardueae</taxon>
        <taxon>Centaureinae</taxon>
        <taxon>Centaurea</taxon>
    </lineage>
</organism>
<protein>
    <recommendedName>
        <fullName evidence="2">Rad60/SUMO-like domain-containing protein</fullName>
    </recommendedName>
</protein>
<dbReference type="InterPro" id="IPR022617">
    <property type="entry name" value="Rad60/SUMO-like_dom"/>
</dbReference>
<name>A0AA38TDQ5_9ASTR</name>
<gene>
    <name evidence="3" type="ORF">OSB04_017361</name>
</gene>
<feature type="compositionally biased region" description="Low complexity" evidence="1">
    <location>
        <begin position="1"/>
        <end position="10"/>
    </location>
</feature>
<keyword evidence="4" id="KW-1185">Reference proteome</keyword>
<evidence type="ECO:0000313" key="4">
    <source>
        <dbReference type="Proteomes" id="UP001172457"/>
    </source>
</evidence>
<reference evidence="3" key="1">
    <citation type="submission" date="2023-03" db="EMBL/GenBank/DDBJ databases">
        <title>Chromosome-scale reference genome and RAD-based genetic map of yellow starthistle (Centaurea solstitialis) reveal putative structural variation and QTLs associated with invader traits.</title>
        <authorList>
            <person name="Reatini B."/>
            <person name="Cang F.A."/>
            <person name="Jiang Q."/>
            <person name="Mckibben M.T.W."/>
            <person name="Barker M.S."/>
            <person name="Rieseberg L.H."/>
            <person name="Dlugosch K.M."/>
        </authorList>
    </citation>
    <scope>NUCLEOTIDE SEQUENCE</scope>
    <source>
        <strain evidence="3">CAN-66</strain>
        <tissue evidence="3">Leaf</tissue>
    </source>
</reference>
<sequence>MASASSSSPSVKQEHPTEDKDSIVTVKQQHPTGEDEDSFIHVKVVNQLNRAIVFRVNRDKPLRKLLAIWRELEGITDYHKVCFMFNGPRIHDVKTANDIGLKDGDCIYALPSMIGD</sequence>
<dbReference type="AlphaFoldDB" id="A0AA38TDQ5"/>
<feature type="compositionally biased region" description="Basic and acidic residues" evidence="1">
    <location>
        <begin position="12"/>
        <end position="22"/>
    </location>
</feature>
<dbReference type="EMBL" id="JARYMX010000004">
    <property type="protein sequence ID" value="KAJ9553316.1"/>
    <property type="molecule type" value="Genomic_DNA"/>
</dbReference>
<dbReference type="Gene3D" id="3.10.20.90">
    <property type="entry name" value="Phosphatidylinositol 3-kinase Catalytic Subunit, Chain A, domain 1"/>
    <property type="match status" value="1"/>
</dbReference>
<dbReference type="SUPFAM" id="SSF54236">
    <property type="entry name" value="Ubiquitin-like"/>
    <property type="match status" value="1"/>
</dbReference>
<evidence type="ECO:0000259" key="2">
    <source>
        <dbReference type="Pfam" id="PF11976"/>
    </source>
</evidence>
<dbReference type="Proteomes" id="UP001172457">
    <property type="component" value="Chromosome 4"/>
</dbReference>
<feature type="region of interest" description="Disordered" evidence="1">
    <location>
        <begin position="1"/>
        <end position="35"/>
    </location>
</feature>
<proteinExistence type="predicted"/>